<keyword evidence="3" id="KW-0067">ATP-binding</keyword>
<reference evidence="5" key="1">
    <citation type="submission" date="2021-02" db="EMBL/GenBank/DDBJ databases">
        <authorList>
            <person name="Nowell W R."/>
        </authorList>
    </citation>
    <scope>NUCLEOTIDE SEQUENCE</scope>
</reference>
<keyword evidence="3" id="KW-0547">Nucleotide-binding</keyword>
<dbReference type="InterPro" id="IPR011761">
    <property type="entry name" value="ATP-grasp"/>
</dbReference>
<feature type="domain" description="ATP-grasp" evidence="4">
    <location>
        <begin position="134"/>
        <end position="357"/>
    </location>
</feature>
<keyword evidence="2" id="KW-0436">Ligase</keyword>
<name>A0A818XY44_9BILA</name>
<evidence type="ECO:0000256" key="2">
    <source>
        <dbReference type="ARBA" id="ARBA00022598"/>
    </source>
</evidence>
<evidence type="ECO:0000256" key="3">
    <source>
        <dbReference type="PROSITE-ProRule" id="PRU00409"/>
    </source>
</evidence>
<evidence type="ECO:0000256" key="1">
    <source>
        <dbReference type="ARBA" id="ARBA00010871"/>
    </source>
</evidence>
<evidence type="ECO:0000259" key="4">
    <source>
        <dbReference type="PROSITE" id="PS50975"/>
    </source>
</evidence>
<dbReference type="PANTHER" id="PTHR23132">
    <property type="entry name" value="D-ALANINE--D-ALANINE LIGASE"/>
    <property type="match status" value="1"/>
</dbReference>
<comment type="similarity">
    <text evidence="1">Belongs to the D-alanine--D-alanine ligase family.</text>
</comment>
<gene>
    <name evidence="5" type="ORF">KXQ929_LOCUS14005</name>
</gene>
<dbReference type="Pfam" id="PF07478">
    <property type="entry name" value="Dala_Dala_lig_C"/>
    <property type="match status" value="1"/>
</dbReference>
<dbReference type="Gene3D" id="3.30.1490.20">
    <property type="entry name" value="ATP-grasp fold, A domain"/>
    <property type="match status" value="1"/>
</dbReference>
<dbReference type="InterPro" id="IPR013815">
    <property type="entry name" value="ATP_grasp_subdomain_1"/>
</dbReference>
<accession>A0A818XY44</accession>
<organism evidence="5 6">
    <name type="scientific">Adineta steineri</name>
    <dbReference type="NCBI Taxonomy" id="433720"/>
    <lineage>
        <taxon>Eukaryota</taxon>
        <taxon>Metazoa</taxon>
        <taxon>Spiralia</taxon>
        <taxon>Gnathifera</taxon>
        <taxon>Rotifera</taxon>
        <taxon>Eurotatoria</taxon>
        <taxon>Bdelloidea</taxon>
        <taxon>Adinetida</taxon>
        <taxon>Adinetidae</taxon>
        <taxon>Adineta</taxon>
    </lineage>
</organism>
<proteinExistence type="inferred from homology"/>
<dbReference type="Proteomes" id="UP000663868">
    <property type="component" value="Unassembled WGS sequence"/>
</dbReference>
<dbReference type="GO" id="GO:0008716">
    <property type="term" value="F:D-alanine-D-alanine ligase activity"/>
    <property type="evidence" value="ECO:0007669"/>
    <property type="project" value="InterPro"/>
</dbReference>
<comment type="caution">
    <text evidence="5">The sequence shown here is derived from an EMBL/GenBank/DDBJ whole genome shotgun (WGS) entry which is preliminary data.</text>
</comment>
<dbReference type="GO" id="GO:0005524">
    <property type="term" value="F:ATP binding"/>
    <property type="evidence" value="ECO:0007669"/>
    <property type="project" value="UniProtKB-UniRule"/>
</dbReference>
<dbReference type="AlphaFoldDB" id="A0A818XY44"/>
<dbReference type="PROSITE" id="PS50975">
    <property type="entry name" value="ATP_GRASP"/>
    <property type="match status" value="1"/>
</dbReference>
<dbReference type="PANTHER" id="PTHR23132:SF23">
    <property type="entry name" value="D-ALANINE--D-ALANINE LIGASE B"/>
    <property type="match status" value="1"/>
</dbReference>
<dbReference type="EMBL" id="CAJOBB010000765">
    <property type="protein sequence ID" value="CAF3746907.1"/>
    <property type="molecule type" value="Genomic_DNA"/>
</dbReference>
<protein>
    <recommendedName>
        <fullName evidence="4">ATP-grasp domain-containing protein</fullName>
    </recommendedName>
</protein>
<dbReference type="InterPro" id="IPR011095">
    <property type="entry name" value="Dala_Dala_lig_C"/>
</dbReference>
<sequence length="365" mass="41855">MMSNLVSVHILLGCLTNNDEDREIELNSNAMLCNEYGRLDNCNDIKTALLEYGYKDVFTELVTLKNYNNILDSIEKIYFNKSKDLFVLFNLCDGTETDGYPGISILLEIERRQLYFTGSDSFFFQITTSKPNLKRILQSKSVPTSNFIEIDKNNPEKSLDQAEKLLSYPMIIKPSIAYASLHISNKSVVNNREEALIQIETMFKIINEGIFIEKYFSGHEYTVLITGDEQNEIKIFPVLERIFNSKLKLNERLLTFETYWSGYGYNGYAIQGEKLWQSIPVKSDEQIESIVRNAYIALNGNGYARVDIRTEGTNIYVLEVNANCSIGFGNNTPLGEILDISLYTPPQFVHHLIQLALNRNFKEKK</sequence>
<evidence type="ECO:0000313" key="6">
    <source>
        <dbReference type="Proteomes" id="UP000663868"/>
    </source>
</evidence>
<dbReference type="GO" id="GO:0046872">
    <property type="term" value="F:metal ion binding"/>
    <property type="evidence" value="ECO:0007669"/>
    <property type="project" value="InterPro"/>
</dbReference>
<evidence type="ECO:0000313" key="5">
    <source>
        <dbReference type="EMBL" id="CAF3746907.1"/>
    </source>
</evidence>
<dbReference type="SUPFAM" id="SSF56059">
    <property type="entry name" value="Glutathione synthetase ATP-binding domain-like"/>
    <property type="match status" value="1"/>
</dbReference>
<dbReference type="Gene3D" id="3.30.470.20">
    <property type="entry name" value="ATP-grasp fold, B domain"/>
    <property type="match status" value="1"/>
</dbReference>